<name>E2A6G2_CAMFO</name>
<evidence type="ECO:0000313" key="6">
    <source>
        <dbReference type="EMBL" id="EFN71047.1"/>
    </source>
</evidence>
<comment type="similarity">
    <text evidence="2">Belongs to the ATP-dependent AMP-binding enzyme family.</text>
</comment>
<proteinExistence type="inferred from homology"/>
<keyword evidence="4" id="KW-0576">Peroxisome</keyword>
<dbReference type="Gene3D" id="3.40.50.980">
    <property type="match status" value="2"/>
</dbReference>
<keyword evidence="3 6" id="KW-0436">Ligase</keyword>
<evidence type="ECO:0000256" key="3">
    <source>
        <dbReference type="ARBA" id="ARBA00022598"/>
    </source>
</evidence>
<evidence type="ECO:0000259" key="5">
    <source>
        <dbReference type="Pfam" id="PF00501"/>
    </source>
</evidence>
<dbReference type="InterPro" id="IPR000873">
    <property type="entry name" value="AMP-dep_synth/lig_dom"/>
</dbReference>
<evidence type="ECO:0000256" key="4">
    <source>
        <dbReference type="ARBA" id="ARBA00023140"/>
    </source>
</evidence>
<dbReference type="GO" id="GO:0016405">
    <property type="term" value="F:CoA-ligase activity"/>
    <property type="evidence" value="ECO:0007669"/>
    <property type="project" value="TreeGrafter"/>
</dbReference>
<dbReference type="InParanoid" id="E2A6G2"/>
<reference evidence="6 7" key="1">
    <citation type="journal article" date="2010" name="Science">
        <title>Genomic comparison of the ants Camponotus floridanus and Harpegnathos saltator.</title>
        <authorList>
            <person name="Bonasio R."/>
            <person name="Zhang G."/>
            <person name="Ye C."/>
            <person name="Mutti N.S."/>
            <person name="Fang X."/>
            <person name="Qin N."/>
            <person name="Donahue G."/>
            <person name="Yang P."/>
            <person name="Li Q."/>
            <person name="Li C."/>
            <person name="Zhang P."/>
            <person name="Huang Z."/>
            <person name="Berger S.L."/>
            <person name="Reinberg D."/>
            <person name="Wang J."/>
            <person name="Liebig J."/>
        </authorList>
    </citation>
    <scope>NUCLEOTIDE SEQUENCE [LARGE SCALE GENOMIC DNA]</scope>
    <source>
        <strain evidence="7">C129</strain>
    </source>
</reference>
<dbReference type="Gene3D" id="2.30.38.10">
    <property type="entry name" value="Luciferase, Domain 3"/>
    <property type="match status" value="1"/>
</dbReference>
<dbReference type="SUPFAM" id="SSF56801">
    <property type="entry name" value="Acetyl-CoA synthetase-like"/>
    <property type="match status" value="1"/>
</dbReference>
<keyword evidence="7" id="KW-1185">Reference proteome</keyword>
<dbReference type="Proteomes" id="UP000000311">
    <property type="component" value="Unassembled WGS sequence"/>
</dbReference>
<evidence type="ECO:0000256" key="1">
    <source>
        <dbReference type="ARBA" id="ARBA00004275"/>
    </source>
</evidence>
<protein>
    <submittedName>
        <fullName evidence="6">4-coumarate--CoA ligase-like 7</fullName>
    </submittedName>
</protein>
<dbReference type="OrthoDB" id="7548275at2759"/>
<comment type="subcellular location">
    <subcellularLocation>
        <location evidence="1">Peroxisome</location>
    </subcellularLocation>
</comment>
<accession>E2A6G2</accession>
<organism evidence="7">
    <name type="scientific">Camponotus floridanus</name>
    <name type="common">Florida carpenter ant</name>
    <dbReference type="NCBI Taxonomy" id="104421"/>
    <lineage>
        <taxon>Eukaryota</taxon>
        <taxon>Metazoa</taxon>
        <taxon>Ecdysozoa</taxon>
        <taxon>Arthropoda</taxon>
        <taxon>Hexapoda</taxon>
        <taxon>Insecta</taxon>
        <taxon>Pterygota</taxon>
        <taxon>Neoptera</taxon>
        <taxon>Endopterygota</taxon>
        <taxon>Hymenoptera</taxon>
        <taxon>Apocrita</taxon>
        <taxon>Aculeata</taxon>
        <taxon>Formicoidea</taxon>
        <taxon>Formicidae</taxon>
        <taxon>Formicinae</taxon>
        <taxon>Camponotus</taxon>
    </lineage>
</organism>
<dbReference type="AlphaFoldDB" id="E2A6G2"/>
<sequence>MHLRRAAYFPSEKSSGMGLHYEGSALSEMPHASLAEQARRGILQTEENYRNVGDEILEAFQSKPYFIGQVNAETGERNTFKQMKKDSIRCALWMQENYIQPNDVITICTHNQFNAYIPFLAALYIGAVVNPLDEYVVIGNLSYFLIKTKPKIIFIDEKFSAAIIKSVYDMKMANINKPIVVNFGEELYYETLESILRNHDNPAKINNFHCTKMTNMKETVMMLFTPGTTAFPKYVEIPRSAFLAPPNQMAPYMKEYDIGLWFESLGFINGIFMIIQAIRSHVTVTWAFFETSMCIQLINSNFIIKDNISSLRMVVFSGSPDNSSDRIHVSLKNLLPNTCIIQTYCLTETGIIIYQRQNVRQYSIDTSSYLNLGKNVQLKIVLEKYSLGPFEHGEIYCTSPYMMIPKTNDDGESNVNWFKTEDYGYYDKSGNIFVRGRLNQLFEYNKYSITSTQMEMKLQKYSAVFEALVVPVSVYPASNEYPIVFVTKIPEIKENYLQTINHVISQMTEKELKELEKELKQFIGNKKLRAVERVHLGSDSTRNIIKRCSISREITPVEADGGEEVGGRKVGSFYTSRFARVVYRMVQYEWNEVHEVGSNGQLNIVLERFDGVKFPIPEDPIRLCKLLEEEAKHDNILSKLRFSRVFNMEGMHCPIPAGKRKLMPYFFPQYFKLYNDIGCGLFRCKVIIELCDEETLQTCMPLISEEIIVEMQAEYCSNILM</sequence>
<dbReference type="PANTHER" id="PTHR24096">
    <property type="entry name" value="LONG-CHAIN-FATTY-ACID--COA LIGASE"/>
    <property type="match status" value="1"/>
</dbReference>
<gene>
    <name evidence="6" type="ORF">EAG_09938</name>
</gene>
<evidence type="ECO:0000313" key="7">
    <source>
        <dbReference type="Proteomes" id="UP000000311"/>
    </source>
</evidence>
<feature type="domain" description="AMP-dependent synthetase/ligase" evidence="5">
    <location>
        <begin position="63"/>
        <end position="283"/>
    </location>
</feature>
<dbReference type="Pfam" id="PF00501">
    <property type="entry name" value="AMP-binding"/>
    <property type="match status" value="1"/>
</dbReference>
<dbReference type="EMBL" id="GL437123">
    <property type="protein sequence ID" value="EFN71047.1"/>
    <property type="molecule type" value="Genomic_DNA"/>
</dbReference>
<dbReference type="STRING" id="104421.E2A6G2"/>
<dbReference type="PANTHER" id="PTHR24096:SF149">
    <property type="entry name" value="AMP-BINDING DOMAIN-CONTAINING PROTEIN-RELATED"/>
    <property type="match status" value="1"/>
</dbReference>
<evidence type="ECO:0000256" key="2">
    <source>
        <dbReference type="ARBA" id="ARBA00006432"/>
    </source>
</evidence>
<dbReference type="GO" id="GO:0005777">
    <property type="term" value="C:peroxisome"/>
    <property type="evidence" value="ECO:0007669"/>
    <property type="project" value="UniProtKB-SubCell"/>
</dbReference>